<accession>A0A1M6UGD2</accession>
<dbReference type="STRING" id="1121322.SAMN02745136_03073"/>
<evidence type="ECO:0000313" key="2">
    <source>
        <dbReference type="EMBL" id="SHK68203.1"/>
    </source>
</evidence>
<dbReference type="Pfam" id="PF00534">
    <property type="entry name" value="Glycos_transf_1"/>
    <property type="match status" value="1"/>
</dbReference>
<proteinExistence type="predicted"/>
<sequence length="421" mass="48965">MVNLSKVLLKLSDKLKPFLIRILPIAFLRKVKQLIIDSSYKRIDRLQIEPFNKEKYVDGINLIGNIRAEIGLGQSCRLLANELEASNIDFIVLNYVQVSALHMNDHTWDNKLAAEAKYNINIIHINPYELGLAYLQLDKCTWDFRYNIAFWLWELEEFPDEWTSCLPYLDEIWTPSEFASNSIRKKTDKPVITIPYYITVPTEEKYNREYFKLPEEKFLYLIMYDSGSTIERKNPLGAIEAYKIAYPVENENVGLIIKINNMQKMDLDIIKDKTKEYKNVYFITDIMQKIQVNSLIKCADVLISLHRAEGFGLVLAEAMLLGTPTIATNWSSNTEFMTEENSCLVDYSLVTIEKDCGIYKAGYRWANPDLKEASKFMLKLFEQEEYYHMIKQAAQEHIAVILGAKQAVEKIEERIQTILLQ</sequence>
<dbReference type="Gene3D" id="3.40.50.2000">
    <property type="entry name" value="Glycogen Phosphorylase B"/>
    <property type="match status" value="1"/>
</dbReference>
<dbReference type="RefSeq" id="WP_073277470.1">
    <property type="nucleotide sequence ID" value="NZ_FRAC01000015.1"/>
</dbReference>
<organism evidence="2 3">
    <name type="scientific">Anaerocolumna jejuensis DSM 15929</name>
    <dbReference type="NCBI Taxonomy" id="1121322"/>
    <lineage>
        <taxon>Bacteria</taxon>
        <taxon>Bacillati</taxon>
        <taxon>Bacillota</taxon>
        <taxon>Clostridia</taxon>
        <taxon>Lachnospirales</taxon>
        <taxon>Lachnospiraceae</taxon>
        <taxon>Anaerocolumna</taxon>
    </lineage>
</organism>
<dbReference type="InterPro" id="IPR001296">
    <property type="entry name" value="Glyco_trans_1"/>
</dbReference>
<dbReference type="EMBL" id="FRAC01000015">
    <property type="protein sequence ID" value="SHK68203.1"/>
    <property type="molecule type" value="Genomic_DNA"/>
</dbReference>
<feature type="domain" description="Glycosyl transferase family 1" evidence="1">
    <location>
        <begin position="226"/>
        <end position="395"/>
    </location>
</feature>
<dbReference type="PANTHER" id="PTHR46656">
    <property type="entry name" value="PUTATIVE-RELATED"/>
    <property type="match status" value="1"/>
</dbReference>
<keyword evidence="3" id="KW-1185">Reference proteome</keyword>
<dbReference type="AlphaFoldDB" id="A0A1M6UGD2"/>
<protein>
    <submittedName>
        <fullName evidence="2">Glycosyltransferase involved in cell wall bisynthesis</fullName>
    </submittedName>
</protein>
<dbReference type="CDD" id="cd01635">
    <property type="entry name" value="Glycosyltransferase_GTB-type"/>
    <property type="match status" value="1"/>
</dbReference>
<dbReference type="GO" id="GO:0016757">
    <property type="term" value="F:glycosyltransferase activity"/>
    <property type="evidence" value="ECO:0007669"/>
    <property type="project" value="InterPro"/>
</dbReference>
<evidence type="ECO:0000259" key="1">
    <source>
        <dbReference type="Pfam" id="PF00534"/>
    </source>
</evidence>
<dbReference type="OrthoDB" id="2023634at2"/>
<reference evidence="2 3" key="1">
    <citation type="submission" date="2016-11" db="EMBL/GenBank/DDBJ databases">
        <authorList>
            <person name="Jaros S."/>
            <person name="Januszkiewicz K."/>
            <person name="Wedrychowicz H."/>
        </authorList>
    </citation>
    <scope>NUCLEOTIDE SEQUENCE [LARGE SCALE GENOMIC DNA]</scope>
    <source>
        <strain evidence="2 3">DSM 15929</strain>
    </source>
</reference>
<gene>
    <name evidence="2" type="ORF">SAMN02745136_03073</name>
</gene>
<dbReference type="Proteomes" id="UP000184386">
    <property type="component" value="Unassembled WGS sequence"/>
</dbReference>
<dbReference type="PANTHER" id="PTHR46656:SF3">
    <property type="entry name" value="PUTATIVE-RELATED"/>
    <property type="match status" value="1"/>
</dbReference>
<name>A0A1M6UGD2_9FIRM</name>
<dbReference type="PROSITE" id="PS00189">
    <property type="entry name" value="LIPOYL"/>
    <property type="match status" value="1"/>
</dbReference>
<evidence type="ECO:0000313" key="3">
    <source>
        <dbReference type="Proteomes" id="UP000184386"/>
    </source>
</evidence>
<dbReference type="InterPro" id="IPR003016">
    <property type="entry name" value="2-oxoA_DH_lipoyl-BS"/>
</dbReference>
<dbReference type="SUPFAM" id="SSF53756">
    <property type="entry name" value="UDP-Glycosyltransferase/glycogen phosphorylase"/>
    <property type="match status" value="1"/>
</dbReference>
<keyword evidence="2" id="KW-0808">Transferase</keyword>